<keyword evidence="1" id="KW-0472">Membrane</keyword>
<evidence type="ECO:0000256" key="1">
    <source>
        <dbReference type="SAM" id="Phobius"/>
    </source>
</evidence>
<dbReference type="Proteomes" id="UP000505210">
    <property type="component" value="Chromosome"/>
</dbReference>
<proteinExistence type="predicted"/>
<feature type="transmembrane region" description="Helical" evidence="1">
    <location>
        <begin position="154"/>
        <end position="174"/>
    </location>
</feature>
<feature type="transmembrane region" description="Helical" evidence="1">
    <location>
        <begin position="119"/>
        <end position="142"/>
    </location>
</feature>
<reference evidence="2 3" key="1">
    <citation type="submission" date="2020-05" db="EMBL/GenBank/DDBJ databases">
        <title>Complete genome sequence of of a novel Thermoleptolyngbya strain isolated from hot springs of Ganzi, Sichuan China.</title>
        <authorList>
            <person name="Tang J."/>
            <person name="Daroch M."/>
            <person name="Li L."/>
            <person name="Waleron K."/>
            <person name="Waleron M."/>
            <person name="Waleron M."/>
        </authorList>
    </citation>
    <scope>NUCLEOTIDE SEQUENCE [LARGE SCALE GENOMIC DNA]</scope>
    <source>
        <strain evidence="2 3">PKUAC-SCTA183</strain>
    </source>
</reference>
<dbReference type="EMBL" id="CP053661">
    <property type="protein sequence ID" value="QKD84648.1"/>
    <property type="molecule type" value="Genomic_DNA"/>
</dbReference>
<keyword evidence="1" id="KW-1133">Transmembrane helix</keyword>
<feature type="transmembrane region" description="Helical" evidence="1">
    <location>
        <begin position="67"/>
        <end position="83"/>
    </location>
</feature>
<keyword evidence="3" id="KW-1185">Reference proteome</keyword>
<evidence type="ECO:0000313" key="3">
    <source>
        <dbReference type="Proteomes" id="UP000505210"/>
    </source>
</evidence>
<dbReference type="AlphaFoldDB" id="A0A6M8BD17"/>
<sequence length="345" mass="38906">MSLTVPELPILPIGNGRFSVKELLDELWNQLRPPRTFSWQTLVLLSLFSWALSILVETLILKDLLSRFGWLFLTVGVGWALSGNKLNILGLEIQTGPWITGALACVVLFAGWVGDLGRVAWVSWPIFSAISAAVPHFFPRFTFSIPDPKVRQDLILRAVLAGTMSCWIQFHFVVQDWLRDYPTLLSDDFRRSAFVVRLDEEQHDPSRSVPRAELLMNLVEGYIRGSLEGIPWSDTERWLIALDQQIPELQRQVFAWANPSATRGLPEDALWRFSAVVPPGEPEYTLRLRMLWTGPTSTNFPYVYEKACLISQVTPPLGAGEVVAGAPLTRVECNPFRRISLAQPP</sequence>
<feature type="transmembrane region" description="Helical" evidence="1">
    <location>
        <begin position="42"/>
        <end position="61"/>
    </location>
</feature>
<protein>
    <submittedName>
        <fullName evidence="2">DUF5357 family protein</fullName>
    </submittedName>
</protein>
<dbReference type="Pfam" id="PF17310">
    <property type="entry name" value="DUF5357"/>
    <property type="match status" value="1"/>
</dbReference>
<keyword evidence="1" id="KW-0812">Transmembrane</keyword>
<name>A0A6M8BD17_9CYAN</name>
<dbReference type="KEGG" id="theu:HPC62_22855"/>
<gene>
    <name evidence="2" type="ORF">HPC62_22855</name>
</gene>
<feature type="transmembrane region" description="Helical" evidence="1">
    <location>
        <begin position="95"/>
        <end position="113"/>
    </location>
</feature>
<dbReference type="InterPro" id="IPR020360">
    <property type="entry name" value="Uncharacterised_alr2393"/>
</dbReference>
<dbReference type="RefSeq" id="WP_172358664.1">
    <property type="nucleotide sequence ID" value="NZ_CP053661.1"/>
</dbReference>
<evidence type="ECO:0000313" key="2">
    <source>
        <dbReference type="EMBL" id="QKD84648.1"/>
    </source>
</evidence>
<accession>A0A6M8BD17</accession>
<organism evidence="2 3">
    <name type="scientific">Thermoleptolyngbya sichuanensis A183</name>
    <dbReference type="NCBI Taxonomy" id="2737172"/>
    <lineage>
        <taxon>Bacteria</taxon>
        <taxon>Bacillati</taxon>
        <taxon>Cyanobacteriota</taxon>
        <taxon>Cyanophyceae</taxon>
        <taxon>Oculatellales</taxon>
        <taxon>Oculatellaceae</taxon>
        <taxon>Thermoleptolyngbya</taxon>
        <taxon>Thermoleptolyngbya sichuanensis</taxon>
    </lineage>
</organism>